<sequence>MPHIRQATPLDLHAMAVMKDAAWCESYADLLPADVLAGLSSRRPGVVAHWESRMLDGGYFWVAEDAAGIAGLSHAGAARDAEAGIALELEMLYLRDRVKGTGLGQALLHTTIGDADAYLWVLEGNERAIAFYRREGFVPDGGIQDVRGLPGIREIRMVRRAGAEAD</sequence>
<feature type="domain" description="N-acetyltransferase" evidence="1">
    <location>
        <begin position="2"/>
        <end position="162"/>
    </location>
</feature>
<evidence type="ECO:0000259" key="1">
    <source>
        <dbReference type="PROSITE" id="PS51186"/>
    </source>
</evidence>
<dbReference type="InterPro" id="IPR016181">
    <property type="entry name" value="Acyl_CoA_acyltransferase"/>
</dbReference>
<dbReference type="InterPro" id="IPR000182">
    <property type="entry name" value="GNAT_dom"/>
</dbReference>
<dbReference type="RefSeq" id="WP_425325659.1">
    <property type="nucleotide sequence ID" value="NZ_CP115965.1"/>
</dbReference>
<protein>
    <submittedName>
        <fullName evidence="2">GNAT family N-acetyltransferase</fullName>
    </submittedName>
</protein>
<evidence type="ECO:0000313" key="3">
    <source>
        <dbReference type="Proteomes" id="UP001434337"/>
    </source>
</evidence>
<proteinExistence type="predicted"/>
<dbReference type="Proteomes" id="UP001434337">
    <property type="component" value="Chromosome"/>
</dbReference>
<dbReference type="Pfam" id="PF13508">
    <property type="entry name" value="Acetyltransf_7"/>
    <property type="match status" value="1"/>
</dbReference>
<dbReference type="SUPFAM" id="SSF55729">
    <property type="entry name" value="Acyl-CoA N-acyltransferases (Nat)"/>
    <property type="match status" value="1"/>
</dbReference>
<reference evidence="2 3" key="1">
    <citation type="journal article" date="2023" name="Environ Microbiome">
        <title>A coral-associated actinobacterium mitigates coral bleaching under heat stress.</title>
        <authorList>
            <person name="Li J."/>
            <person name="Zou Y."/>
            <person name="Li Q."/>
            <person name="Zhang J."/>
            <person name="Bourne D.G."/>
            <person name="Lyu Y."/>
            <person name="Liu C."/>
            <person name="Zhang S."/>
        </authorList>
    </citation>
    <scope>NUCLEOTIDE SEQUENCE [LARGE SCALE GENOMIC DNA]</scope>
    <source>
        <strain evidence="2 3">SCSIO 13291</strain>
    </source>
</reference>
<organism evidence="2 3">
    <name type="scientific">Propioniciclava soli</name>
    <dbReference type="NCBI Taxonomy" id="2775081"/>
    <lineage>
        <taxon>Bacteria</taxon>
        <taxon>Bacillati</taxon>
        <taxon>Actinomycetota</taxon>
        <taxon>Actinomycetes</taxon>
        <taxon>Propionibacteriales</taxon>
        <taxon>Propionibacteriaceae</taxon>
        <taxon>Propioniciclava</taxon>
    </lineage>
</organism>
<keyword evidence="3" id="KW-1185">Reference proteome</keyword>
<dbReference type="PROSITE" id="PS51186">
    <property type="entry name" value="GNAT"/>
    <property type="match status" value="1"/>
</dbReference>
<accession>A0ABZ3CBQ7</accession>
<name>A0ABZ3CBQ7_9ACTN</name>
<evidence type="ECO:0000313" key="2">
    <source>
        <dbReference type="EMBL" id="WZX00042.1"/>
    </source>
</evidence>
<dbReference type="EMBL" id="CP115965">
    <property type="protein sequence ID" value="WZX00042.1"/>
    <property type="molecule type" value="Genomic_DNA"/>
</dbReference>
<dbReference type="Gene3D" id="3.40.630.30">
    <property type="match status" value="1"/>
</dbReference>
<gene>
    <name evidence="2" type="ORF">PCC79_07615</name>
</gene>